<gene>
    <name evidence="2" type="ORF">LOC62_02G002475</name>
</gene>
<proteinExistence type="predicted"/>
<reference evidence="2" key="1">
    <citation type="submission" date="2023-10" db="EMBL/GenBank/DDBJ databases">
        <authorList>
            <person name="Noh H."/>
        </authorList>
    </citation>
    <scope>NUCLEOTIDE SEQUENCE</scope>
    <source>
        <strain evidence="2">DUCC4014</strain>
    </source>
</reference>
<dbReference type="AlphaFoldDB" id="A0AAF0Y6W3"/>
<protein>
    <submittedName>
        <fullName evidence="2">Uncharacterized protein</fullName>
    </submittedName>
</protein>
<keyword evidence="3" id="KW-1185">Reference proteome</keyword>
<dbReference type="RefSeq" id="XP_062624968.1">
    <property type="nucleotide sequence ID" value="XM_062768984.1"/>
</dbReference>
<accession>A0AAF0Y6W3</accession>
<feature type="region of interest" description="Disordered" evidence="1">
    <location>
        <begin position="173"/>
        <end position="203"/>
    </location>
</feature>
<dbReference type="Proteomes" id="UP000827549">
    <property type="component" value="Chromosome 2"/>
</dbReference>
<sequence length="244" mass="27095">MSTVQNILDSHSDFVSRVCDALTAAHTDFDAILPTRTKGPADFARMRETASLLIDFISITSRRYNTLEQYSKALAPTSVKLAKPTVRFEESTETRFDSNRLAGFVQWVYDTKRRAEIIDRELGFQTSPAYAAKQADLDIERYIVVLPVLLNQLCDLVQEIQSGRKSTVVPTNTFSSEYTRRGPRPFSQSTPDATPEASPVVSPVGSPVAELEIDLNDAILAPVAARGLRRTRGHNNLRTAYSAQ</sequence>
<name>A0AAF0Y6W3_9TREE</name>
<evidence type="ECO:0000313" key="2">
    <source>
        <dbReference type="EMBL" id="WOO78936.1"/>
    </source>
</evidence>
<organism evidence="2 3">
    <name type="scientific">Vanrija pseudolonga</name>
    <dbReference type="NCBI Taxonomy" id="143232"/>
    <lineage>
        <taxon>Eukaryota</taxon>
        <taxon>Fungi</taxon>
        <taxon>Dikarya</taxon>
        <taxon>Basidiomycota</taxon>
        <taxon>Agaricomycotina</taxon>
        <taxon>Tremellomycetes</taxon>
        <taxon>Trichosporonales</taxon>
        <taxon>Trichosporonaceae</taxon>
        <taxon>Vanrija</taxon>
    </lineage>
</organism>
<dbReference type="GeneID" id="87805722"/>
<evidence type="ECO:0000256" key="1">
    <source>
        <dbReference type="SAM" id="MobiDB-lite"/>
    </source>
</evidence>
<dbReference type="EMBL" id="CP086715">
    <property type="protein sequence ID" value="WOO78936.1"/>
    <property type="molecule type" value="Genomic_DNA"/>
</dbReference>
<evidence type="ECO:0000313" key="3">
    <source>
        <dbReference type="Proteomes" id="UP000827549"/>
    </source>
</evidence>